<organism evidence="1 2">
    <name type="scientific">Sphaerobolus stellatus (strain SS14)</name>
    <dbReference type="NCBI Taxonomy" id="990650"/>
    <lineage>
        <taxon>Eukaryota</taxon>
        <taxon>Fungi</taxon>
        <taxon>Dikarya</taxon>
        <taxon>Basidiomycota</taxon>
        <taxon>Agaricomycotina</taxon>
        <taxon>Agaricomycetes</taxon>
        <taxon>Phallomycetidae</taxon>
        <taxon>Geastrales</taxon>
        <taxon>Sphaerobolaceae</taxon>
        <taxon>Sphaerobolus</taxon>
    </lineage>
</organism>
<dbReference type="EMBL" id="KN837836">
    <property type="protein sequence ID" value="KIJ23028.1"/>
    <property type="molecule type" value="Genomic_DNA"/>
</dbReference>
<reference evidence="1 2" key="1">
    <citation type="submission" date="2014-06" db="EMBL/GenBank/DDBJ databases">
        <title>Evolutionary Origins and Diversification of the Mycorrhizal Mutualists.</title>
        <authorList>
            <consortium name="DOE Joint Genome Institute"/>
            <consortium name="Mycorrhizal Genomics Consortium"/>
            <person name="Kohler A."/>
            <person name="Kuo A."/>
            <person name="Nagy L.G."/>
            <person name="Floudas D."/>
            <person name="Copeland A."/>
            <person name="Barry K.W."/>
            <person name="Cichocki N."/>
            <person name="Veneault-Fourrey C."/>
            <person name="LaButti K."/>
            <person name="Lindquist E.A."/>
            <person name="Lipzen A."/>
            <person name="Lundell T."/>
            <person name="Morin E."/>
            <person name="Murat C."/>
            <person name="Riley R."/>
            <person name="Ohm R."/>
            <person name="Sun H."/>
            <person name="Tunlid A."/>
            <person name="Henrissat B."/>
            <person name="Grigoriev I.V."/>
            <person name="Hibbett D.S."/>
            <person name="Martin F."/>
        </authorList>
    </citation>
    <scope>NUCLEOTIDE SEQUENCE [LARGE SCALE GENOMIC DNA]</scope>
    <source>
        <strain evidence="1 2">SS14</strain>
    </source>
</reference>
<evidence type="ECO:0000313" key="1">
    <source>
        <dbReference type="EMBL" id="KIJ23028.1"/>
    </source>
</evidence>
<keyword evidence="2" id="KW-1185">Reference proteome</keyword>
<gene>
    <name evidence="1" type="ORF">M422DRAFT_276481</name>
</gene>
<evidence type="ECO:0000313" key="2">
    <source>
        <dbReference type="Proteomes" id="UP000054279"/>
    </source>
</evidence>
<sequence>MFSCHVFRDAGIACSSFLTTITRLVVIFQLTDIDEDYDPLDCIPHITRFPNLTHVGGFSWHGSYISRQAARVLTAFSVLTMLEAIGFRDLSYGNTL</sequence>
<proteinExistence type="predicted"/>
<dbReference type="HOGENOM" id="CLU_2470524_0_0_1"/>
<dbReference type="Proteomes" id="UP000054279">
    <property type="component" value="Unassembled WGS sequence"/>
</dbReference>
<accession>A0A0C9T2L7</accession>
<dbReference type="AlphaFoldDB" id="A0A0C9T2L7"/>
<protein>
    <submittedName>
        <fullName evidence="1">Uncharacterized protein</fullName>
    </submittedName>
</protein>
<name>A0A0C9T2L7_SPHS4</name>